<evidence type="ECO:0000313" key="4">
    <source>
        <dbReference type="Proteomes" id="UP000703269"/>
    </source>
</evidence>
<evidence type="ECO:0000313" key="3">
    <source>
        <dbReference type="EMBL" id="GJE96892.1"/>
    </source>
</evidence>
<dbReference type="Proteomes" id="UP000703269">
    <property type="component" value="Unassembled WGS sequence"/>
</dbReference>
<keyword evidence="4" id="KW-1185">Reference proteome</keyword>
<feature type="compositionally biased region" description="Basic and acidic residues" evidence="2">
    <location>
        <begin position="61"/>
        <end position="72"/>
    </location>
</feature>
<feature type="region of interest" description="Disordered" evidence="2">
    <location>
        <begin position="51"/>
        <end position="72"/>
    </location>
</feature>
<name>A0A9P3GJY1_9APHY</name>
<dbReference type="SUPFAM" id="SSF48690">
    <property type="entry name" value="Epsilon subunit of mitochondrial F1F0-ATP synthase"/>
    <property type="match status" value="1"/>
</dbReference>
<evidence type="ECO:0000256" key="2">
    <source>
        <dbReference type="SAM" id="MobiDB-lite"/>
    </source>
</evidence>
<dbReference type="GO" id="GO:0005743">
    <property type="term" value="C:mitochondrial inner membrane"/>
    <property type="evidence" value="ECO:0007669"/>
    <property type="project" value="InterPro"/>
</dbReference>
<dbReference type="GO" id="GO:0046933">
    <property type="term" value="F:proton-transporting ATP synthase activity, rotational mechanism"/>
    <property type="evidence" value="ECO:0007669"/>
    <property type="project" value="InterPro"/>
</dbReference>
<sequence length="72" mass="8174">MSTWRGTFTFNKYSQICARALRQSLTETERVAAEKHGSTILRYQEWKDGQGGQQVFLNPPVEKDAPTKSKAV</sequence>
<reference evidence="3 4" key="1">
    <citation type="submission" date="2021-08" db="EMBL/GenBank/DDBJ databases">
        <title>Draft Genome Sequence of Phanerochaete sordida strain YK-624.</title>
        <authorList>
            <person name="Mori T."/>
            <person name="Dohra H."/>
            <person name="Suzuki T."/>
            <person name="Kawagishi H."/>
            <person name="Hirai H."/>
        </authorList>
    </citation>
    <scope>NUCLEOTIDE SEQUENCE [LARGE SCALE GENOMIC DNA]</scope>
    <source>
        <strain evidence="3 4">YK-624</strain>
    </source>
</reference>
<dbReference type="OrthoDB" id="269124at2759"/>
<dbReference type="EMBL" id="BPQB01000065">
    <property type="protein sequence ID" value="GJE96892.1"/>
    <property type="molecule type" value="Genomic_DNA"/>
</dbReference>
<dbReference type="Pfam" id="PF04627">
    <property type="entry name" value="ATP-synt_Eps"/>
    <property type="match status" value="1"/>
</dbReference>
<organism evidence="3 4">
    <name type="scientific">Phanerochaete sordida</name>
    <dbReference type="NCBI Taxonomy" id="48140"/>
    <lineage>
        <taxon>Eukaryota</taxon>
        <taxon>Fungi</taxon>
        <taxon>Dikarya</taxon>
        <taxon>Basidiomycota</taxon>
        <taxon>Agaricomycotina</taxon>
        <taxon>Agaricomycetes</taxon>
        <taxon>Polyporales</taxon>
        <taxon>Phanerochaetaceae</taxon>
        <taxon>Phanerochaete</taxon>
    </lineage>
</organism>
<evidence type="ECO:0000256" key="1">
    <source>
        <dbReference type="ARBA" id="ARBA00009502"/>
    </source>
</evidence>
<dbReference type="Gene3D" id="1.10.1620.20">
    <property type="entry name" value="ATP synthase, F1 complex, epsilon subunit superfamily, mitochondrial"/>
    <property type="match status" value="1"/>
</dbReference>
<dbReference type="AlphaFoldDB" id="A0A9P3GJY1"/>
<comment type="similarity">
    <text evidence="1">Belongs to the eukaryotic ATPase epsilon family.</text>
</comment>
<accession>A0A9P3GJY1</accession>
<dbReference type="InterPro" id="IPR006721">
    <property type="entry name" value="ATP_synth_F1_esu_mt"/>
</dbReference>
<dbReference type="InterPro" id="IPR036742">
    <property type="entry name" value="ATP_synth_F1_esu_sf_mt"/>
</dbReference>
<dbReference type="CDD" id="cd12153">
    <property type="entry name" value="F1-ATPase_epsilon"/>
    <property type="match status" value="1"/>
</dbReference>
<proteinExistence type="inferred from homology"/>
<protein>
    <submittedName>
        <fullName evidence="3">Mitochondrial ATP synthase epsilon chain-domain-containing protein</fullName>
    </submittedName>
</protein>
<dbReference type="GO" id="GO:0045259">
    <property type="term" value="C:proton-transporting ATP synthase complex"/>
    <property type="evidence" value="ECO:0007669"/>
    <property type="project" value="InterPro"/>
</dbReference>
<gene>
    <name evidence="3" type="ORF">PsYK624_131000</name>
</gene>
<comment type="caution">
    <text evidence="3">The sequence shown here is derived from an EMBL/GenBank/DDBJ whole genome shotgun (WGS) entry which is preliminary data.</text>
</comment>